<evidence type="ECO:0000256" key="2">
    <source>
        <dbReference type="SAM" id="SignalP"/>
    </source>
</evidence>
<keyword evidence="4" id="KW-1185">Reference proteome</keyword>
<dbReference type="Proteomes" id="UP000181897">
    <property type="component" value="Chromosome"/>
</dbReference>
<gene>
    <name evidence="3" type="ORF">BOO69_08510</name>
</gene>
<evidence type="ECO:0000256" key="1">
    <source>
        <dbReference type="SAM" id="MobiDB-lite"/>
    </source>
</evidence>
<dbReference type="Gene3D" id="2.60.40.1880">
    <property type="entry name" value="Invasion associated locus B (IalB) protein"/>
    <property type="match status" value="1"/>
</dbReference>
<accession>A0A1J0WGJ6</accession>
<dbReference type="InterPro" id="IPR038696">
    <property type="entry name" value="IalB_sf"/>
</dbReference>
<dbReference type="Pfam" id="PF06776">
    <property type="entry name" value="IalB"/>
    <property type="match status" value="1"/>
</dbReference>
<proteinExistence type="predicted"/>
<feature type="chain" id="PRO_5012046024" evidence="2">
    <location>
        <begin position="25"/>
        <end position="220"/>
    </location>
</feature>
<feature type="region of interest" description="Disordered" evidence="1">
    <location>
        <begin position="27"/>
        <end position="51"/>
    </location>
</feature>
<dbReference type="AlphaFoldDB" id="A0A1J0WGJ6"/>
<feature type="signal peptide" evidence="2">
    <location>
        <begin position="1"/>
        <end position="24"/>
    </location>
</feature>
<name>A0A1J0WGJ6_9RHOB</name>
<dbReference type="InterPro" id="IPR010642">
    <property type="entry name" value="Invasion_prot_B"/>
</dbReference>
<evidence type="ECO:0000313" key="3">
    <source>
        <dbReference type="EMBL" id="APE43453.1"/>
    </source>
</evidence>
<protein>
    <submittedName>
        <fullName evidence="3">Invasion-associated locus B family protein</fullName>
    </submittedName>
</protein>
<dbReference type="PROSITE" id="PS51257">
    <property type="entry name" value="PROKAR_LIPOPROTEIN"/>
    <property type="match status" value="1"/>
</dbReference>
<evidence type="ECO:0000313" key="4">
    <source>
        <dbReference type="Proteomes" id="UP000181897"/>
    </source>
</evidence>
<dbReference type="EMBL" id="CP018076">
    <property type="protein sequence ID" value="APE43453.1"/>
    <property type="molecule type" value="Genomic_DNA"/>
</dbReference>
<dbReference type="KEGG" id="suam:BOO69_08510"/>
<keyword evidence="2" id="KW-0732">Signal</keyword>
<feature type="compositionally biased region" description="Polar residues" evidence="1">
    <location>
        <begin position="27"/>
        <end position="49"/>
    </location>
</feature>
<dbReference type="OrthoDB" id="9797912at2"/>
<sequence>MSRFLTALPIAVALACASPAALFAQTTDAPATTEQPAQTEQENATSEETGNAAAIEDQLSLGEDADGTPEVGKPYTKEVIGSWEMRCIQDAEGNEPCQMYQLLDDGQGAPVAEFSLFRLPDGGKAAAGATIVVPLETALPQQLTISVDGGKARRYPYAFCNPVGCYVRLGLTADDVAAFKRGKEAVITIVPALAPDQQVKLSLSLDGFTASYDKASVIEQ</sequence>
<organism evidence="3 4">
    <name type="scientific">Sulfitobacter alexandrii</name>
    <dbReference type="NCBI Taxonomy" id="1917485"/>
    <lineage>
        <taxon>Bacteria</taxon>
        <taxon>Pseudomonadati</taxon>
        <taxon>Pseudomonadota</taxon>
        <taxon>Alphaproteobacteria</taxon>
        <taxon>Rhodobacterales</taxon>
        <taxon>Roseobacteraceae</taxon>
        <taxon>Sulfitobacter</taxon>
    </lineage>
</organism>
<dbReference type="STRING" id="1917485.BOO69_08510"/>
<dbReference type="RefSeq" id="WP_071971785.1">
    <property type="nucleotide sequence ID" value="NZ_CP018076.1"/>
</dbReference>
<reference evidence="3 4" key="1">
    <citation type="submission" date="2016-11" db="EMBL/GenBank/DDBJ databases">
        <title>Complete genome sequence of Sulfitobacter sp. AM1-D1, a toxic bacteria associated with marine dinoflagellate Alexandrium minutum in East China Sea.</title>
        <authorList>
            <person name="Yang Q."/>
            <person name="Zhang X."/>
            <person name="Tian X."/>
        </authorList>
    </citation>
    <scope>NUCLEOTIDE SEQUENCE [LARGE SCALE GENOMIC DNA]</scope>
    <source>
        <strain evidence="3 4">AM1-D1</strain>
    </source>
</reference>